<keyword evidence="5" id="KW-0812">Transmembrane</keyword>
<evidence type="ECO:0000256" key="1">
    <source>
        <dbReference type="ARBA" id="ARBA00004606"/>
    </source>
</evidence>
<reference evidence="6 7" key="1">
    <citation type="submission" date="2023-03" db="EMBL/GenBank/DDBJ databases">
        <title>High-quality genome of Scylla paramamosain provides insights in environmental adaptation.</title>
        <authorList>
            <person name="Zhang L."/>
        </authorList>
    </citation>
    <scope>NUCLEOTIDE SEQUENCE [LARGE SCALE GENOMIC DNA]</scope>
    <source>
        <strain evidence="6">LZ_2023a</strain>
        <tissue evidence="6">Muscle</tissue>
    </source>
</reference>
<evidence type="ECO:0000313" key="6">
    <source>
        <dbReference type="EMBL" id="KAK8373778.1"/>
    </source>
</evidence>
<dbReference type="GO" id="GO:0016020">
    <property type="term" value="C:membrane"/>
    <property type="evidence" value="ECO:0007669"/>
    <property type="project" value="UniProtKB-SubCell"/>
</dbReference>
<protein>
    <submittedName>
        <fullName evidence="6">Uncharacterized protein</fullName>
    </submittedName>
</protein>
<dbReference type="AlphaFoldDB" id="A0AAW0SF98"/>
<dbReference type="PANTHER" id="PTHR46012:SF2">
    <property type="entry name" value="IP22168P"/>
    <property type="match status" value="1"/>
</dbReference>
<evidence type="ECO:0000256" key="4">
    <source>
        <dbReference type="ARBA" id="ARBA00022679"/>
    </source>
</evidence>
<sequence length="74" mass="8597">MLNIKRILDRYKTKLSLPDQDILNILFSNETTAKRLYELGCEWNYREKLCSWGSSKCKCATWGGSDARGCPHLR</sequence>
<dbReference type="Gene3D" id="3.90.550.10">
    <property type="entry name" value="Spore Coat Polysaccharide Biosynthesis Protein SpsA, Chain A"/>
    <property type="match status" value="1"/>
</dbReference>
<dbReference type="InterPro" id="IPR029044">
    <property type="entry name" value="Nucleotide-diphossugar_trans"/>
</dbReference>
<keyword evidence="3" id="KW-0328">Glycosyltransferase</keyword>
<dbReference type="SUPFAM" id="SSF53448">
    <property type="entry name" value="Nucleotide-diphospho-sugar transferases"/>
    <property type="match status" value="1"/>
</dbReference>
<dbReference type="PANTHER" id="PTHR46012">
    <property type="entry name" value="IP22168P"/>
    <property type="match status" value="1"/>
</dbReference>
<keyword evidence="5" id="KW-0735">Signal-anchor</keyword>
<evidence type="ECO:0000256" key="5">
    <source>
        <dbReference type="ARBA" id="ARBA00022968"/>
    </source>
</evidence>
<gene>
    <name evidence="6" type="ORF">O3P69_012005</name>
</gene>
<comment type="caution">
    <text evidence="6">The sequence shown here is derived from an EMBL/GenBank/DDBJ whole genome shotgun (WGS) entry which is preliminary data.</text>
</comment>
<dbReference type="EMBL" id="JARAKH010000925">
    <property type="protein sequence ID" value="KAK8373778.1"/>
    <property type="molecule type" value="Genomic_DNA"/>
</dbReference>
<keyword evidence="7" id="KW-1185">Reference proteome</keyword>
<proteinExistence type="inferred from homology"/>
<organism evidence="6 7">
    <name type="scientific">Scylla paramamosain</name>
    <name type="common">Mud crab</name>
    <dbReference type="NCBI Taxonomy" id="85552"/>
    <lineage>
        <taxon>Eukaryota</taxon>
        <taxon>Metazoa</taxon>
        <taxon>Ecdysozoa</taxon>
        <taxon>Arthropoda</taxon>
        <taxon>Crustacea</taxon>
        <taxon>Multicrustacea</taxon>
        <taxon>Malacostraca</taxon>
        <taxon>Eumalacostraca</taxon>
        <taxon>Eucarida</taxon>
        <taxon>Decapoda</taxon>
        <taxon>Pleocyemata</taxon>
        <taxon>Brachyura</taxon>
        <taxon>Eubrachyura</taxon>
        <taxon>Portunoidea</taxon>
        <taxon>Portunidae</taxon>
        <taxon>Portuninae</taxon>
        <taxon>Scylla</taxon>
    </lineage>
</organism>
<evidence type="ECO:0000256" key="3">
    <source>
        <dbReference type="ARBA" id="ARBA00022676"/>
    </source>
</evidence>
<dbReference type="GO" id="GO:0016266">
    <property type="term" value="P:protein O-linked glycosylation via N-acetyl-galactosamine"/>
    <property type="evidence" value="ECO:0007669"/>
    <property type="project" value="TreeGrafter"/>
</dbReference>
<keyword evidence="4" id="KW-0808">Transferase</keyword>
<comment type="subcellular location">
    <subcellularLocation>
        <location evidence="1">Membrane</location>
        <topology evidence="1">Single-pass type II membrane protein</topology>
    </subcellularLocation>
</comment>
<evidence type="ECO:0000256" key="2">
    <source>
        <dbReference type="ARBA" id="ARBA00006351"/>
    </source>
</evidence>
<accession>A0AAW0SF98</accession>
<dbReference type="Proteomes" id="UP001487740">
    <property type="component" value="Unassembled WGS sequence"/>
</dbReference>
<evidence type="ECO:0000313" key="7">
    <source>
        <dbReference type="Proteomes" id="UP001487740"/>
    </source>
</evidence>
<name>A0AAW0SF98_SCYPA</name>
<dbReference type="GO" id="GO:0035252">
    <property type="term" value="F:UDP-xylosyltransferase activity"/>
    <property type="evidence" value="ECO:0007669"/>
    <property type="project" value="TreeGrafter"/>
</dbReference>
<comment type="similarity">
    <text evidence="2">Belongs to the glycosyltransferase 8 family.</text>
</comment>
<dbReference type="InterPro" id="IPR051993">
    <property type="entry name" value="Glycosyltransferase_8"/>
</dbReference>